<evidence type="ECO:0008006" key="4">
    <source>
        <dbReference type="Google" id="ProtNLM"/>
    </source>
</evidence>
<accession>A0AAQ3RA39</accession>
<name>A0AAQ3RA39_9PEZI</name>
<dbReference type="PANTHER" id="PTHR28265:SF1">
    <property type="entry name" value="MAINTENANCE OF TELOMERE CAPPING PROTEIN 1"/>
    <property type="match status" value="1"/>
</dbReference>
<reference evidence="2 3" key="1">
    <citation type="submission" date="2023-11" db="EMBL/GenBank/DDBJ databases">
        <title>An acidophilic fungus is an integral part of prey digestion in a carnivorous sundew plant.</title>
        <authorList>
            <person name="Tsai I.J."/>
        </authorList>
    </citation>
    <scope>NUCLEOTIDE SEQUENCE [LARGE SCALE GENOMIC DNA]</scope>
    <source>
        <strain evidence="2">169a</strain>
    </source>
</reference>
<sequence>MARKADDLLADLDQLGSEPTRKSTSSTKLTSRPKKAETAAGASAETNEDVLAELEAQLAAKPSGTSRPATPARLASSTASSNARGGKDEHTPASSGPTSARNSEDRARGAARSSGEAGRSYHQGQVAEESEDKDENVAASTSTAAAAAPASGGGWWGSMLGAATAAVKQAETLAKEIQGNEEAQKWAEQVRGNFKGLQSFGDDLRSRALPTFTTLISHIAPPISAHERLQIHLTHDIQHYPSLDPLVYSTFSRIMAQVEGGDLVVLQRGSENRSRPRTTSEQPSGYRGGILGSGGSGWTDGPWWREDHAKRELSIVPGLKEGSRLARVSAEAYAKEFFDARGGLEEAAKKASETLSETNPVRSSDIFLAIQAVSHTAIPEYFAADSRSEDTPNSTEAPKDDPEDLMTFAIYLHDPIHSLSFSTLTQPIPVQWAHWLDAPNTTSSESDPAGLPTSIQDIIAAGGVDPREWVAEWMEEVLALGVGVVAQKYVARRMGVGEGALGRGKQRVEDHGIGGEAARAI</sequence>
<feature type="compositionally biased region" description="Polar residues" evidence="1">
    <location>
        <begin position="92"/>
        <end position="101"/>
    </location>
</feature>
<feature type="compositionally biased region" description="Low complexity" evidence="1">
    <location>
        <begin position="138"/>
        <end position="150"/>
    </location>
</feature>
<dbReference type="Proteomes" id="UP001303373">
    <property type="component" value="Chromosome 5"/>
</dbReference>
<evidence type="ECO:0000313" key="3">
    <source>
        <dbReference type="Proteomes" id="UP001303373"/>
    </source>
</evidence>
<organism evidence="2 3">
    <name type="scientific">Acrodontium crateriforme</name>
    <dbReference type="NCBI Taxonomy" id="150365"/>
    <lineage>
        <taxon>Eukaryota</taxon>
        <taxon>Fungi</taxon>
        <taxon>Dikarya</taxon>
        <taxon>Ascomycota</taxon>
        <taxon>Pezizomycotina</taxon>
        <taxon>Dothideomycetes</taxon>
        <taxon>Dothideomycetidae</taxon>
        <taxon>Mycosphaerellales</taxon>
        <taxon>Teratosphaeriaceae</taxon>
        <taxon>Acrodontium</taxon>
    </lineage>
</organism>
<evidence type="ECO:0000256" key="1">
    <source>
        <dbReference type="SAM" id="MobiDB-lite"/>
    </source>
</evidence>
<dbReference type="EMBL" id="CP138584">
    <property type="protein sequence ID" value="WPH00885.1"/>
    <property type="molecule type" value="Genomic_DNA"/>
</dbReference>
<dbReference type="AlphaFoldDB" id="A0AAQ3RA39"/>
<proteinExistence type="predicted"/>
<evidence type="ECO:0000313" key="2">
    <source>
        <dbReference type="EMBL" id="WPH00885.1"/>
    </source>
</evidence>
<protein>
    <recommendedName>
        <fullName evidence="4">Maintenance of telomere capping protein 1</fullName>
    </recommendedName>
</protein>
<dbReference type="Pfam" id="PF10310">
    <property type="entry name" value="DUF5427"/>
    <property type="match status" value="1"/>
</dbReference>
<dbReference type="PANTHER" id="PTHR28265">
    <property type="entry name" value="MAINTENANCE OF TELOMERE CAPPING PROTEIN 1"/>
    <property type="match status" value="1"/>
</dbReference>
<gene>
    <name evidence="2" type="ORF">R9X50_00371700</name>
</gene>
<feature type="region of interest" description="Disordered" evidence="1">
    <location>
        <begin position="268"/>
        <end position="291"/>
    </location>
</feature>
<dbReference type="InterPro" id="IPR018814">
    <property type="entry name" value="DUF5427"/>
</dbReference>
<feature type="compositionally biased region" description="Low complexity" evidence="1">
    <location>
        <begin position="110"/>
        <end position="120"/>
    </location>
</feature>
<keyword evidence="3" id="KW-1185">Reference proteome</keyword>
<feature type="region of interest" description="Disordered" evidence="1">
    <location>
        <begin position="1"/>
        <end position="151"/>
    </location>
</feature>